<dbReference type="PANTHER" id="PTHR43289:SF6">
    <property type="entry name" value="SERINE_THREONINE-PROTEIN KINASE NEKL-3"/>
    <property type="match status" value="1"/>
</dbReference>
<evidence type="ECO:0000256" key="7">
    <source>
        <dbReference type="PROSITE-ProRule" id="PRU10141"/>
    </source>
</evidence>
<dbReference type="Gene3D" id="1.10.510.10">
    <property type="entry name" value="Transferase(Phosphotransferase) domain 1"/>
    <property type="match status" value="1"/>
</dbReference>
<evidence type="ECO:0000256" key="4">
    <source>
        <dbReference type="ARBA" id="ARBA00022741"/>
    </source>
</evidence>
<feature type="region of interest" description="Disordered" evidence="8">
    <location>
        <begin position="43"/>
        <end position="65"/>
    </location>
</feature>
<dbReference type="InterPro" id="IPR008271">
    <property type="entry name" value="Ser/Thr_kinase_AS"/>
</dbReference>
<feature type="domain" description="Protein kinase" evidence="9">
    <location>
        <begin position="105"/>
        <end position="372"/>
    </location>
</feature>
<dbReference type="EC" id="2.7.11.1" evidence="1"/>
<evidence type="ECO:0000256" key="5">
    <source>
        <dbReference type="ARBA" id="ARBA00022777"/>
    </source>
</evidence>
<dbReference type="PROSITE" id="PS00108">
    <property type="entry name" value="PROTEIN_KINASE_ST"/>
    <property type="match status" value="1"/>
</dbReference>
<evidence type="ECO:0000313" key="11">
    <source>
        <dbReference type="Proteomes" id="UP001500307"/>
    </source>
</evidence>
<protein>
    <recommendedName>
        <fullName evidence="1">non-specific serine/threonine protein kinase</fullName>
        <ecNumber evidence="1">2.7.11.1</ecNumber>
    </recommendedName>
</protein>
<feature type="binding site" evidence="7">
    <location>
        <position position="134"/>
    </location>
    <ligand>
        <name>ATP</name>
        <dbReference type="ChEBI" id="CHEBI:30616"/>
    </ligand>
</feature>
<keyword evidence="4 7" id="KW-0547">Nucleotide-binding</keyword>
<dbReference type="InterPro" id="IPR000719">
    <property type="entry name" value="Prot_kinase_dom"/>
</dbReference>
<dbReference type="SMART" id="SM00220">
    <property type="entry name" value="S_TKc"/>
    <property type="match status" value="1"/>
</dbReference>
<dbReference type="PROSITE" id="PS00107">
    <property type="entry name" value="PROTEIN_KINASE_ATP"/>
    <property type="match status" value="1"/>
</dbReference>
<dbReference type="CDD" id="cd14014">
    <property type="entry name" value="STKc_PknB_like"/>
    <property type="match status" value="1"/>
</dbReference>
<keyword evidence="2" id="KW-0723">Serine/threonine-protein kinase</keyword>
<comment type="caution">
    <text evidence="10">The sequence shown here is derived from an EMBL/GenBank/DDBJ whole genome shotgun (WGS) entry which is preliminary data.</text>
</comment>
<evidence type="ECO:0000256" key="8">
    <source>
        <dbReference type="SAM" id="MobiDB-lite"/>
    </source>
</evidence>
<keyword evidence="11" id="KW-1185">Reference proteome</keyword>
<dbReference type="Gene3D" id="3.30.200.20">
    <property type="entry name" value="Phosphorylase Kinase, domain 1"/>
    <property type="match status" value="1"/>
</dbReference>
<name>A0ABP8T3L2_9ACTN</name>
<dbReference type="InterPro" id="IPR011009">
    <property type="entry name" value="Kinase-like_dom_sf"/>
</dbReference>
<evidence type="ECO:0000259" key="9">
    <source>
        <dbReference type="PROSITE" id="PS50011"/>
    </source>
</evidence>
<dbReference type="EMBL" id="BAABGU010000051">
    <property type="protein sequence ID" value="GAA4579665.1"/>
    <property type="molecule type" value="Genomic_DNA"/>
</dbReference>
<gene>
    <name evidence="10" type="ORF">GCM10023176_57860</name>
</gene>
<evidence type="ECO:0000256" key="6">
    <source>
        <dbReference type="ARBA" id="ARBA00022840"/>
    </source>
</evidence>
<evidence type="ECO:0000256" key="3">
    <source>
        <dbReference type="ARBA" id="ARBA00022679"/>
    </source>
</evidence>
<accession>A0ABP8T3L2</accession>
<reference evidence="11" key="1">
    <citation type="journal article" date="2019" name="Int. J. Syst. Evol. Microbiol.">
        <title>The Global Catalogue of Microorganisms (GCM) 10K type strain sequencing project: providing services to taxonomists for standard genome sequencing and annotation.</title>
        <authorList>
            <consortium name="The Broad Institute Genomics Platform"/>
            <consortium name="The Broad Institute Genome Sequencing Center for Infectious Disease"/>
            <person name="Wu L."/>
            <person name="Ma J."/>
        </authorList>
    </citation>
    <scope>NUCLEOTIDE SEQUENCE [LARGE SCALE GENOMIC DNA]</scope>
    <source>
        <strain evidence="11">JCM 3175</strain>
    </source>
</reference>
<dbReference type="PROSITE" id="PS50011">
    <property type="entry name" value="PROTEIN_KINASE_DOM"/>
    <property type="match status" value="1"/>
</dbReference>
<proteinExistence type="predicted"/>
<organism evidence="10 11">
    <name type="scientific">Micromonospora coerulea</name>
    <dbReference type="NCBI Taxonomy" id="47856"/>
    <lineage>
        <taxon>Bacteria</taxon>
        <taxon>Bacillati</taxon>
        <taxon>Actinomycetota</taxon>
        <taxon>Actinomycetes</taxon>
        <taxon>Micromonosporales</taxon>
        <taxon>Micromonosporaceae</taxon>
        <taxon>Micromonospora</taxon>
    </lineage>
</organism>
<dbReference type="SUPFAM" id="SSF56112">
    <property type="entry name" value="Protein kinase-like (PK-like)"/>
    <property type="match status" value="1"/>
</dbReference>
<dbReference type="Pfam" id="PF00069">
    <property type="entry name" value="Pkinase"/>
    <property type="match status" value="1"/>
</dbReference>
<keyword evidence="6 7" id="KW-0067">ATP-binding</keyword>
<evidence type="ECO:0000256" key="1">
    <source>
        <dbReference type="ARBA" id="ARBA00012513"/>
    </source>
</evidence>
<keyword evidence="5" id="KW-0418">Kinase</keyword>
<feature type="region of interest" description="Disordered" evidence="8">
    <location>
        <begin position="1"/>
        <end position="31"/>
    </location>
</feature>
<dbReference type="PANTHER" id="PTHR43289">
    <property type="entry name" value="MITOGEN-ACTIVATED PROTEIN KINASE KINASE KINASE 20-RELATED"/>
    <property type="match status" value="1"/>
</dbReference>
<dbReference type="Proteomes" id="UP001500307">
    <property type="component" value="Unassembled WGS sequence"/>
</dbReference>
<keyword evidence="3" id="KW-0808">Transferase</keyword>
<evidence type="ECO:0000256" key="2">
    <source>
        <dbReference type="ARBA" id="ARBA00022527"/>
    </source>
</evidence>
<dbReference type="InterPro" id="IPR017441">
    <property type="entry name" value="Protein_kinase_ATP_BS"/>
</dbReference>
<sequence length="412" mass="44598">MAHDPPLRRRAVGPGRQLPDQVVGGPADEPYAHLSHPGTLRFRTATGGHDPLEGKLPRRGGRRRRTARRFAQLGPRVPLPERRVRAGRARDEDEEWSMRTLGGRYQLEQRVGIGGMSEVWRAHDLVLDRTVAVKLISPHLDDEATSVERIREEARSAARLVHPNVASVHDFGTARLAPGREAPYIVMELAEGETLAAHLRAGPLDWRIAVRVCAEVSAALAAAHAHGIVHRDVKPANVILTPSGVKVLDFGIATSAGATDHTPAGIVVGTPAYLAPEQLDQQPATPAADMYALGVLLYYCLTGRLPYAAGSTTELLGARRRQAPEPLPEIDGLPAEVAELCRHCLADDPARRPSSLMAALLLAEVVDARVYVPMLTAMPRQRPTLVSPWTDRAAAEATEAVAVDRQPAEWAS</sequence>
<evidence type="ECO:0000313" key="10">
    <source>
        <dbReference type="EMBL" id="GAA4579665.1"/>
    </source>
</evidence>